<dbReference type="RefSeq" id="WP_144333423.1">
    <property type="nucleotide sequence ID" value="NZ_VLPL01000005.1"/>
</dbReference>
<comment type="subcellular location">
    <subcellularLocation>
        <location evidence="1 7">Cell outer membrane</location>
        <topology evidence="1 7">Multi-pass membrane protein</topology>
    </subcellularLocation>
</comment>
<dbReference type="Pfam" id="PF07715">
    <property type="entry name" value="Plug"/>
    <property type="match status" value="1"/>
</dbReference>
<dbReference type="InterPro" id="IPR039426">
    <property type="entry name" value="TonB-dep_rcpt-like"/>
</dbReference>
<dbReference type="OrthoDB" id="1453181at2"/>
<gene>
    <name evidence="10" type="ORF">FO442_11935</name>
</gene>
<dbReference type="Gene3D" id="2.40.170.20">
    <property type="entry name" value="TonB-dependent receptor, beta-barrel domain"/>
    <property type="match status" value="1"/>
</dbReference>
<keyword evidence="11" id="KW-1185">Reference proteome</keyword>
<evidence type="ECO:0000256" key="6">
    <source>
        <dbReference type="ARBA" id="ARBA00023237"/>
    </source>
</evidence>
<reference evidence="10 11" key="1">
    <citation type="submission" date="2019-07" db="EMBL/GenBank/DDBJ databases">
        <authorList>
            <person name="Huq M.A."/>
        </authorList>
    </citation>
    <scope>NUCLEOTIDE SEQUENCE [LARGE SCALE GENOMIC DNA]</scope>
    <source>
        <strain evidence="10 11">MAH-3</strain>
    </source>
</reference>
<accession>A0A556MRC8</accession>
<dbReference type="SUPFAM" id="SSF56935">
    <property type="entry name" value="Porins"/>
    <property type="match status" value="1"/>
</dbReference>
<feature type="domain" description="TonB-dependent receptor plug" evidence="9">
    <location>
        <begin position="116"/>
        <end position="225"/>
    </location>
</feature>
<keyword evidence="6 7" id="KW-0998">Cell outer membrane</keyword>
<evidence type="ECO:0000256" key="3">
    <source>
        <dbReference type="ARBA" id="ARBA00022452"/>
    </source>
</evidence>
<keyword evidence="5 7" id="KW-0472">Membrane</keyword>
<dbReference type="GO" id="GO:0009279">
    <property type="term" value="C:cell outer membrane"/>
    <property type="evidence" value="ECO:0007669"/>
    <property type="project" value="UniProtKB-SubCell"/>
</dbReference>
<comment type="similarity">
    <text evidence="7">Belongs to the TonB-dependent receptor family.</text>
</comment>
<keyword evidence="3 7" id="KW-1134">Transmembrane beta strand</keyword>
<evidence type="ECO:0000313" key="10">
    <source>
        <dbReference type="EMBL" id="TSJ42470.1"/>
    </source>
</evidence>
<dbReference type="SUPFAM" id="SSF49464">
    <property type="entry name" value="Carboxypeptidase regulatory domain-like"/>
    <property type="match status" value="1"/>
</dbReference>
<evidence type="ECO:0000256" key="5">
    <source>
        <dbReference type="ARBA" id="ARBA00023136"/>
    </source>
</evidence>
<dbReference type="PROSITE" id="PS52016">
    <property type="entry name" value="TONB_DEPENDENT_REC_3"/>
    <property type="match status" value="1"/>
</dbReference>
<protein>
    <recommendedName>
        <fullName evidence="9">TonB-dependent receptor plug domain-containing protein</fullName>
    </recommendedName>
</protein>
<dbReference type="Pfam" id="PF13715">
    <property type="entry name" value="CarbopepD_reg_2"/>
    <property type="match status" value="1"/>
</dbReference>
<feature type="chain" id="PRO_5022039272" description="TonB-dependent receptor plug domain-containing protein" evidence="8">
    <location>
        <begin position="19"/>
        <end position="911"/>
    </location>
</feature>
<dbReference type="GO" id="GO:0015344">
    <property type="term" value="F:siderophore uptake transmembrane transporter activity"/>
    <property type="evidence" value="ECO:0007669"/>
    <property type="project" value="TreeGrafter"/>
</dbReference>
<evidence type="ECO:0000256" key="7">
    <source>
        <dbReference type="PROSITE-ProRule" id="PRU01360"/>
    </source>
</evidence>
<dbReference type="GO" id="GO:0044718">
    <property type="term" value="P:siderophore transmembrane transport"/>
    <property type="evidence" value="ECO:0007669"/>
    <property type="project" value="TreeGrafter"/>
</dbReference>
<evidence type="ECO:0000313" key="11">
    <source>
        <dbReference type="Proteomes" id="UP000316008"/>
    </source>
</evidence>
<proteinExistence type="inferred from homology"/>
<organism evidence="10 11">
    <name type="scientific">Fluviicola chungangensis</name>
    <dbReference type="NCBI Taxonomy" id="2597671"/>
    <lineage>
        <taxon>Bacteria</taxon>
        <taxon>Pseudomonadati</taxon>
        <taxon>Bacteroidota</taxon>
        <taxon>Flavobacteriia</taxon>
        <taxon>Flavobacteriales</taxon>
        <taxon>Crocinitomicaceae</taxon>
        <taxon>Fluviicola</taxon>
    </lineage>
</organism>
<dbReference type="Gene3D" id="2.170.130.10">
    <property type="entry name" value="TonB-dependent receptor, plug domain"/>
    <property type="match status" value="1"/>
</dbReference>
<dbReference type="AlphaFoldDB" id="A0A556MRC8"/>
<dbReference type="InterPro" id="IPR008969">
    <property type="entry name" value="CarboxyPept-like_regulatory"/>
</dbReference>
<dbReference type="Gene3D" id="2.60.40.1120">
    <property type="entry name" value="Carboxypeptidase-like, regulatory domain"/>
    <property type="match status" value="1"/>
</dbReference>
<keyword evidence="2 7" id="KW-0813">Transport</keyword>
<sequence>MKNLLVIFCLFFGVTAFSQETVTLSGVVMDPETNEPVIGALVVCDSTSKAITDIEGRYSFQVAKNTTHIITMEYYGFENYRAEVAVDNTNHVHDFTLKVSGNVIDEVEIVRDVAKLRETPIAFSNITAKQIAEDLGTRDLPMILNSTPGVYATEQGGGAGDSRISIRGFDQRNVAVLVDGVPVNDMENGQVYWSNWDGLSDITRTIQVQRGLGASKLAITSVGGTMNIMTKGIDQKFGVHVKGEVNDYGLYKASFGLNTGILKGNWGIAVAGSRKWGSSYADATFDDAWSYFFKVQKKFGKHHILSFGVNGAPQSHGQRSTKLPISVVDEKLAKQTGVDYQRQIDSVAGTSNLYYTTSAIGARGNKYNPNYGYINDEIFNEKVNYFHKPQFNLSHSWNPNNKFNWTTIAYLSIGKGGGTSMKNTPARDTTTGLYNLQGIYDQNSKSFSNLYSTTEHSSSNYLRSANNDHKWVGLISSVSYKINDQISTLFGIDARYYRGSHYQTVYDLMGGDYAIDNADKNQPKGINNLSYAMKREGDKVAYHNDAIVMWGGAFGQVEYKKDKWSTFLTGSLSETGNQRIDYFKKKDLVFSDTTMRQAVGYGDTVVYKGQKYTNQSAEARTATTDRKWFLGGTIKGGVNYNINKSHNVFLNVGYLSIAPKMNTVFDNNNMPFLETKNQKVYSAELGYGYKSKKFAANLNLYYTLWRNKPPQYTPTVVTPDGTFSYNINGLDALHKGVEVDFNYKITKKINLEGVVTVADWKTISGSKVYIVDNNGVQVDSVDFSAKNVHVGDAAQLQIGGSVRYEIIKDLYVKLRYTYFGRNFANFDPLALVGPNKDRESWQMPSYGLLDFNLGYTFRVSKVYFTVNGGVMNILDKIYITDSQNGANFDANTATVFVGMGRRFNLGLKIGI</sequence>
<evidence type="ECO:0000256" key="2">
    <source>
        <dbReference type="ARBA" id="ARBA00022448"/>
    </source>
</evidence>
<dbReference type="InterPro" id="IPR036942">
    <property type="entry name" value="Beta-barrel_TonB_sf"/>
</dbReference>
<keyword evidence="4 7" id="KW-0812">Transmembrane</keyword>
<dbReference type="Proteomes" id="UP000316008">
    <property type="component" value="Unassembled WGS sequence"/>
</dbReference>
<evidence type="ECO:0000256" key="1">
    <source>
        <dbReference type="ARBA" id="ARBA00004571"/>
    </source>
</evidence>
<evidence type="ECO:0000259" key="9">
    <source>
        <dbReference type="Pfam" id="PF07715"/>
    </source>
</evidence>
<name>A0A556MRC8_9FLAO</name>
<evidence type="ECO:0000256" key="8">
    <source>
        <dbReference type="SAM" id="SignalP"/>
    </source>
</evidence>
<dbReference type="PANTHER" id="PTHR30069:SF50">
    <property type="entry name" value="TONB-DEPENDENT RECEPTOR HI_1217-RELATED"/>
    <property type="match status" value="1"/>
</dbReference>
<evidence type="ECO:0000256" key="4">
    <source>
        <dbReference type="ARBA" id="ARBA00022692"/>
    </source>
</evidence>
<comment type="caution">
    <text evidence="10">The sequence shown here is derived from an EMBL/GenBank/DDBJ whole genome shotgun (WGS) entry which is preliminary data.</text>
</comment>
<keyword evidence="8" id="KW-0732">Signal</keyword>
<dbReference type="InterPro" id="IPR012910">
    <property type="entry name" value="Plug_dom"/>
</dbReference>
<dbReference type="InterPro" id="IPR037066">
    <property type="entry name" value="Plug_dom_sf"/>
</dbReference>
<dbReference type="PANTHER" id="PTHR30069">
    <property type="entry name" value="TONB-DEPENDENT OUTER MEMBRANE RECEPTOR"/>
    <property type="match status" value="1"/>
</dbReference>
<dbReference type="EMBL" id="VLPL01000005">
    <property type="protein sequence ID" value="TSJ42470.1"/>
    <property type="molecule type" value="Genomic_DNA"/>
</dbReference>
<feature type="signal peptide" evidence="8">
    <location>
        <begin position="1"/>
        <end position="18"/>
    </location>
</feature>